<dbReference type="NCBIfam" id="NF003707">
    <property type="entry name" value="PRK05325.1-2"/>
    <property type="match status" value="1"/>
</dbReference>
<dbReference type="NCBIfam" id="NF003708">
    <property type="entry name" value="PRK05325.1-3"/>
    <property type="match status" value="1"/>
</dbReference>
<evidence type="ECO:0000313" key="4">
    <source>
        <dbReference type="Proteomes" id="UP001203338"/>
    </source>
</evidence>
<reference evidence="3 4" key="1">
    <citation type="submission" date="2022-05" db="EMBL/GenBank/DDBJ databases">
        <authorList>
            <person name="Park J.-S."/>
        </authorList>
    </citation>
    <scope>NUCLEOTIDE SEQUENCE [LARGE SCALE GENOMIC DNA]</scope>
    <source>
        <strain evidence="3 4">2012CJ34-2</strain>
    </source>
</reference>
<keyword evidence="4" id="KW-1185">Reference proteome</keyword>
<dbReference type="EMBL" id="JAMFLX010000038">
    <property type="protein sequence ID" value="MCL6271937.1"/>
    <property type="molecule type" value="Genomic_DNA"/>
</dbReference>
<feature type="region of interest" description="Disordered" evidence="2">
    <location>
        <begin position="66"/>
        <end position="109"/>
    </location>
</feature>
<comment type="similarity">
    <text evidence="1">Belongs to the UPF0229 family.</text>
</comment>
<feature type="compositionally biased region" description="Basic and acidic residues" evidence="2">
    <location>
        <begin position="73"/>
        <end position="89"/>
    </location>
</feature>
<dbReference type="Proteomes" id="UP001203338">
    <property type="component" value="Unassembled WGS sequence"/>
</dbReference>
<name>A0ABT0PKM1_9GAMM</name>
<protein>
    <recommendedName>
        <fullName evidence="1">UPF0229 protein M3P05_18620</fullName>
    </recommendedName>
</protein>
<evidence type="ECO:0000256" key="2">
    <source>
        <dbReference type="SAM" id="MobiDB-lite"/>
    </source>
</evidence>
<accession>A0ABT0PKM1</accession>
<dbReference type="Pfam" id="PF04285">
    <property type="entry name" value="DUF444"/>
    <property type="match status" value="1"/>
</dbReference>
<dbReference type="InterPro" id="IPR006698">
    <property type="entry name" value="UPF0229"/>
</dbReference>
<dbReference type="RefSeq" id="WP_249701608.1">
    <property type="nucleotide sequence ID" value="NZ_JAMFLX010000038.1"/>
</dbReference>
<dbReference type="PANTHER" id="PTHR30510:SF2">
    <property type="entry name" value="UPF0229 PROTEIN YEAH"/>
    <property type="match status" value="1"/>
</dbReference>
<dbReference type="PANTHER" id="PTHR30510">
    <property type="entry name" value="UPF0229 PROTEIN YEAH"/>
    <property type="match status" value="1"/>
</dbReference>
<comment type="caution">
    <text evidence="3">The sequence shown here is derived from an EMBL/GenBank/DDBJ whole genome shotgun (WGS) entry which is preliminary data.</text>
</comment>
<proteinExistence type="inferred from homology"/>
<evidence type="ECO:0000256" key="1">
    <source>
        <dbReference type="HAMAP-Rule" id="MF_01232"/>
    </source>
</evidence>
<dbReference type="HAMAP" id="MF_01232">
    <property type="entry name" value="UPF0229"/>
    <property type="match status" value="1"/>
</dbReference>
<sequence length="426" mass="49431">MSIIIDRRLNAGKKSTVNRQRFLRRYKNVIKKSVQETIDHRSIKDTDRGSDVSISRKDLTEPFFSHGQGGQVEHIHPGNKEFQSGDRFNRPPPSGGQGTGDGQACDSGEGMDEFVFQINREEFLDYVFEDLELPNLVRKELKDSTEFKYRRAGFTNAGSPDRINVIRSLKQAHARRIALGGKDRREIRALRRQLRELEVSPEPAEKEKVEELRQQIKDLNQKLRRLPFIDEFDLCFNNMVKVPQPSCKAVMFCVMDVSGSMTQSIKDIAKRFFMLLYLFLQRNYESLEVVFIRHHTIAQECTEEEFFYSRQSGGTLVSTALKLAGEIIAERYPVQKWNIYVAQASDGDNWDGDNSKCEKHIVKQILPNSQYFAYVEIADQPQNLWYTYKGLEGSYPDRFAMQKITSQHDIYPVFRRLFEKREGQNA</sequence>
<organism evidence="3 4">
    <name type="scientific">Parendozoicomonas callyspongiae</name>
    <dbReference type="NCBI Taxonomy" id="2942213"/>
    <lineage>
        <taxon>Bacteria</taxon>
        <taxon>Pseudomonadati</taxon>
        <taxon>Pseudomonadota</taxon>
        <taxon>Gammaproteobacteria</taxon>
        <taxon>Oceanospirillales</taxon>
        <taxon>Endozoicomonadaceae</taxon>
        <taxon>Parendozoicomonas</taxon>
    </lineage>
</organism>
<gene>
    <name evidence="3" type="ORF">M3P05_18620</name>
</gene>
<evidence type="ECO:0000313" key="3">
    <source>
        <dbReference type="EMBL" id="MCL6271937.1"/>
    </source>
</evidence>